<reference evidence="7 8" key="1">
    <citation type="submission" date="2019-06" db="EMBL/GenBank/DDBJ databases">
        <title>Paenimaribius caenipelagi gen. nov., sp. nov., isolated from a tidal flat.</title>
        <authorList>
            <person name="Yoon J.-H."/>
        </authorList>
    </citation>
    <scope>NUCLEOTIDE SEQUENCE [LARGE SCALE GENOMIC DNA]</scope>
    <source>
        <strain evidence="7 8">JBTF-M29</strain>
    </source>
</reference>
<dbReference type="PANTHER" id="PTHR43182:SF1">
    <property type="entry name" value="COBALT-PRECORRIN-7 C(5)-METHYLTRANSFERASE"/>
    <property type="match status" value="1"/>
</dbReference>
<dbReference type="InterPro" id="IPR000878">
    <property type="entry name" value="4pyrrol_Mease"/>
</dbReference>
<proteinExistence type="predicted"/>
<keyword evidence="4 7" id="KW-0808">Transferase</keyword>
<dbReference type="InterPro" id="IPR035996">
    <property type="entry name" value="4pyrrol_Methylase_sf"/>
</dbReference>
<feature type="domain" description="Tetrapyrrole methylase" evidence="6">
    <location>
        <begin position="6"/>
        <end position="190"/>
    </location>
</feature>
<protein>
    <submittedName>
        <fullName evidence="7">Precorrin-6y C5,15-methyltransferase (Decarboxylating) subunit CbiE</fullName>
    </submittedName>
</protein>
<dbReference type="InterPro" id="IPR029063">
    <property type="entry name" value="SAM-dependent_MTases_sf"/>
</dbReference>
<dbReference type="PANTHER" id="PTHR43182">
    <property type="entry name" value="COBALT-PRECORRIN-6B C(15)-METHYLTRANSFERASE (DECARBOXYLATING)"/>
    <property type="match status" value="1"/>
</dbReference>
<dbReference type="EMBL" id="VFSV01000004">
    <property type="protein sequence ID" value="TRD22763.1"/>
    <property type="molecule type" value="Genomic_DNA"/>
</dbReference>
<dbReference type="InterPro" id="IPR014777">
    <property type="entry name" value="4pyrrole_Mease_sub1"/>
</dbReference>
<dbReference type="InterPro" id="IPR006365">
    <property type="entry name" value="Cbl_synth_CobL"/>
</dbReference>
<dbReference type="AlphaFoldDB" id="A0A547Q8S6"/>
<dbReference type="Proteomes" id="UP000318590">
    <property type="component" value="Unassembled WGS sequence"/>
</dbReference>
<comment type="pathway">
    <text evidence="1">Cofactor biosynthesis; adenosylcobalamin biosynthesis.</text>
</comment>
<dbReference type="GO" id="GO:0009236">
    <property type="term" value="P:cobalamin biosynthetic process"/>
    <property type="evidence" value="ECO:0007669"/>
    <property type="project" value="UniProtKB-UniPathway"/>
</dbReference>
<sequence>MTTHWLTILGIGEDGVDGLSARARAALETAEIVMGPPRHLSLLAPLRAETCEWPVPFADGIPQLMELRGRRVVVLASGDPFWFGAGSVLTRHLDPAEWNAIPGLSCFSLAAARLGWPLERTTCLGLHAASLSRLRPHLARGARLIVTLRDGDAVPELCDFLCETSFGDTRLILCEALGGPRERLTRVTASDRPEGPFAHPLVAALEIGDGPALSLAPGRPTDNFQHDGQITKRPVRALTLAALAPRPGEHLWDIGAGSGSVALEWLLSHPTLTATAIERHPERAARIHRNALALGQDRISVVEGKAPDALAGLPDPDAIFVGGGLNATLLATLRQTAPGARLVSNAVTLETEALLLRTHAELGGDLLRIDLSSPAPLGSFTGWQPARPILQWSGRL</sequence>
<evidence type="ECO:0000256" key="1">
    <source>
        <dbReference type="ARBA" id="ARBA00004953"/>
    </source>
</evidence>
<dbReference type="InterPro" id="IPR012818">
    <property type="entry name" value="CbiE"/>
</dbReference>
<comment type="caution">
    <text evidence="7">The sequence shown here is derived from an EMBL/GenBank/DDBJ whole genome shotgun (WGS) entry which is preliminary data.</text>
</comment>
<evidence type="ECO:0000256" key="3">
    <source>
        <dbReference type="ARBA" id="ARBA00022603"/>
    </source>
</evidence>
<evidence type="ECO:0000313" key="8">
    <source>
        <dbReference type="Proteomes" id="UP000318590"/>
    </source>
</evidence>
<dbReference type="InterPro" id="IPR014008">
    <property type="entry name" value="Cbl_synth_MTase_CbiT"/>
</dbReference>
<evidence type="ECO:0000256" key="2">
    <source>
        <dbReference type="ARBA" id="ARBA00022573"/>
    </source>
</evidence>
<organism evidence="7 8">
    <name type="scientific">Palleronia caenipelagi</name>
    <dbReference type="NCBI Taxonomy" id="2489174"/>
    <lineage>
        <taxon>Bacteria</taxon>
        <taxon>Pseudomonadati</taxon>
        <taxon>Pseudomonadota</taxon>
        <taxon>Alphaproteobacteria</taxon>
        <taxon>Rhodobacterales</taxon>
        <taxon>Roseobacteraceae</taxon>
        <taxon>Palleronia</taxon>
    </lineage>
</organism>
<dbReference type="OrthoDB" id="9787825at2"/>
<evidence type="ECO:0000313" key="7">
    <source>
        <dbReference type="EMBL" id="TRD22763.1"/>
    </source>
</evidence>
<keyword evidence="2" id="KW-0169">Cobalamin biosynthesis</keyword>
<dbReference type="UniPathway" id="UPA00148"/>
<dbReference type="GO" id="GO:0032259">
    <property type="term" value="P:methylation"/>
    <property type="evidence" value="ECO:0007669"/>
    <property type="project" value="UniProtKB-KW"/>
</dbReference>
<dbReference type="SUPFAM" id="SSF53335">
    <property type="entry name" value="S-adenosyl-L-methionine-dependent methyltransferases"/>
    <property type="match status" value="1"/>
</dbReference>
<dbReference type="Gene3D" id="3.40.50.150">
    <property type="entry name" value="Vaccinia Virus protein VP39"/>
    <property type="match status" value="1"/>
</dbReference>
<evidence type="ECO:0000256" key="4">
    <source>
        <dbReference type="ARBA" id="ARBA00022679"/>
    </source>
</evidence>
<name>A0A547Q8S6_9RHOB</name>
<evidence type="ECO:0000259" key="6">
    <source>
        <dbReference type="Pfam" id="PF00590"/>
    </source>
</evidence>
<keyword evidence="3 7" id="KW-0489">Methyltransferase</keyword>
<dbReference type="Gene3D" id="3.40.1010.10">
    <property type="entry name" value="Cobalt-precorrin-4 Transmethylase, Domain 1"/>
    <property type="match status" value="1"/>
</dbReference>
<dbReference type="SUPFAM" id="SSF53790">
    <property type="entry name" value="Tetrapyrrole methylase"/>
    <property type="match status" value="1"/>
</dbReference>
<dbReference type="RefSeq" id="WP_142833341.1">
    <property type="nucleotide sequence ID" value="NZ_VFSV01000004.1"/>
</dbReference>
<accession>A0A547Q8S6</accession>
<dbReference type="NCBIfam" id="TIGR02467">
    <property type="entry name" value="CbiE"/>
    <property type="match status" value="1"/>
</dbReference>
<dbReference type="Pfam" id="PF00590">
    <property type="entry name" value="TP_methylase"/>
    <property type="match status" value="1"/>
</dbReference>
<evidence type="ECO:0000256" key="5">
    <source>
        <dbReference type="ARBA" id="ARBA00022691"/>
    </source>
</evidence>
<dbReference type="CDD" id="cd11644">
    <property type="entry name" value="Precorrin-6Y-MT"/>
    <property type="match status" value="1"/>
</dbReference>
<dbReference type="InterPro" id="IPR050714">
    <property type="entry name" value="Cobalamin_biosynth_MTase"/>
</dbReference>
<keyword evidence="8" id="KW-1185">Reference proteome</keyword>
<dbReference type="NCBIfam" id="TIGR02469">
    <property type="entry name" value="CbiT"/>
    <property type="match status" value="1"/>
</dbReference>
<keyword evidence="5" id="KW-0949">S-adenosyl-L-methionine</keyword>
<dbReference type="PIRSF" id="PIRSF036428">
    <property type="entry name" value="CobL"/>
    <property type="match status" value="1"/>
</dbReference>
<dbReference type="GO" id="GO:0008276">
    <property type="term" value="F:protein methyltransferase activity"/>
    <property type="evidence" value="ECO:0007669"/>
    <property type="project" value="InterPro"/>
</dbReference>
<gene>
    <name evidence="7" type="primary">cbiE</name>
    <name evidence="7" type="ORF">FEV53_02975</name>
</gene>
<dbReference type="CDD" id="cd02440">
    <property type="entry name" value="AdoMet_MTases"/>
    <property type="match status" value="1"/>
</dbReference>